<dbReference type="SMART" id="SM00355">
    <property type="entry name" value="ZnF_C2H2"/>
    <property type="match status" value="1"/>
</dbReference>
<organism evidence="2 3">
    <name type="scientific">Funneliformis caledonium</name>
    <dbReference type="NCBI Taxonomy" id="1117310"/>
    <lineage>
        <taxon>Eukaryota</taxon>
        <taxon>Fungi</taxon>
        <taxon>Fungi incertae sedis</taxon>
        <taxon>Mucoromycota</taxon>
        <taxon>Glomeromycotina</taxon>
        <taxon>Glomeromycetes</taxon>
        <taxon>Glomerales</taxon>
        <taxon>Glomeraceae</taxon>
        <taxon>Funneliformis</taxon>
    </lineage>
</organism>
<dbReference type="AlphaFoldDB" id="A0A9N9C8Y4"/>
<comment type="caution">
    <text evidence="2">The sequence shown here is derived from an EMBL/GenBank/DDBJ whole genome shotgun (WGS) entry which is preliminary data.</text>
</comment>
<reference evidence="2" key="1">
    <citation type="submission" date="2021-06" db="EMBL/GenBank/DDBJ databases">
        <authorList>
            <person name="Kallberg Y."/>
            <person name="Tangrot J."/>
            <person name="Rosling A."/>
        </authorList>
    </citation>
    <scope>NUCLEOTIDE SEQUENCE</scope>
    <source>
        <strain evidence="2">UK204</strain>
    </source>
</reference>
<dbReference type="Proteomes" id="UP000789570">
    <property type="component" value="Unassembled WGS sequence"/>
</dbReference>
<dbReference type="InterPro" id="IPR013087">
    <property type="entry name" value="Znf_C2H2_type"/>
</dbReference>
<evidence type="ECO:0000259" key="1">
    <source>
        <dbReference type="PROSITE" id="PS00028"/>
    </source>
</evidence>
<dbReference type="PROSITE" id="PS00028">
    <property type="entry name" value="ZINC_FINGER_C2H2_1"/>
    <property type="match status" value="1"/>
</dbReference>
<dbReference type="OrthoDB" id="2348573at2759"/>
<feature type="domain" description="C2H2-type" evidence="1">
    <location>
        <begin position="13"/>
        <end position="35"/>
    </location>
</feature>
<name>A0A9N9C8Y4_9GLOM</name>
<evidence type="ECO:0000313" key="3">
    <source>
        <dbReference type="Proteomes" id="UP000789570"/>
    </source>
</evidence>
<proteinExistence type="predicted"/>
<sequence length="267" mass="29996">MVNQTRQEVLHSCKWGGCKEKFNSSLSLWKHVEQHVDNAIPRLTHMVNDDDDAPAAPVTAQYNNNTGMTSNNSAATSRVNRSHIVQPHTNTGRINPTMNVNLMRPVLNLQSSHQTRPPQLQQVSHMLTQVSPTITYNTLGVPQFVNTSQRNQPSAGQIQIQTAYQQHLLTSAQKPQLQQRHHPSVFTSLLALQYSQQQQQISLPNPITIDDSNFVMDVDSPVVNVNHQRLGRPPAFTNNDSVRATQMQKKVANLNMNSQFLSQNTKK</sequence>
<gene>
    <name evidence="2" type="ORF">FCALED_LOCUS8205</name>
</gene>
<accession>A0A9N9C8Y4</accession>
<dbReference type="EMBL" id="CAJVPQ010002335">
    <property type="protein sequence ID" value="CAG8593250.1"/>
    <property type="molecule type" value="Genomic_DNA"/>
</dbReference>
<evidence type="ECO:0000313" key="2">
    <source>
        <dbReference type="EMBL" id="CAG8593250.1"/>
    </source>
</evidence>
<keyword evidence="3" id="KW-1185">Reference proteome</keyword>
<protein>
    <submittedName>
        <fullName evidence="2">658_t:CDS:1</fullName>
    </submittedName>
</protein>